<accession>A0AAD7Z0V5</accession>
<dbReference type="GO" id="GO:0005737">
    <property type="term" value="C:cytoplasm"/>
    <property type="evidence" value="ECO:0007669"/>
    <property type="project" value="TreeGrafter"/>
</dbReference>
<name>A0AAD7Z0V5_MYTSE</name>
<evidence type="ECO:0000256" key="2">
    <source>
        <dbReference type="ARBA" id="ARBA00022722"/>
    </source>
</evidence>
<dbReference type="SUPFAM" id="SSF53098">
    <property type="entry name" value="Ribonuclease H-like"/>
    <property type="match status" value="1"/>
</dbReference>
<dbReference type="GO" id="GO:0008296">
    <property type="term" value="F:3'-5'-DNA exonuclease activity"/>
    <property type="evidence" value="ECO:0007669"/>
    <property type="project" value="TreeGrafter"/>
</dbReference>
<sequence>MVPAVTELSMLAVKRTQFLAVGPDEELRVYSKFRMCFDPHRSSRKKTKSSNVCINSACVFSEEVLQKEAELNAEAFDAINAFINCLQKPVYLIAHNGLSTHFPILTSYLFITKRDISREVFCADSLHAFFDLDEEEKRQVDRTLNRDTEDTEVQSYQDLFRTRFWKSTLVRSWMANKKLPKAVREHYASEESYKLKYLYAREWPGADQEGNTAENDCTMMLKVAQKRAEKFSRWVDQNHCYFYDVPRYEPLHIKE</sequence>
<dbReference type="Proteomes" id="UP001231518">
    <property type="component" value="Chromosome 2"/>
</dbReference>
<gene>
    <name evidence="7" type="ORF">PYW07_006958</name>
</gene>
<evidence type="ECO:0000313" key="7">
    <source>
        <dbReference type="EMBL" id="KAJ8735338.1"/>
    </source>
</evidence>
<dbReference type="InterPro" id="IPR036397">
    <property type="entry name" value="RNaseH_sf"/>
</dbReference>
<protein>
    <submittedName>
        <fullName evidence="7">Uncharacterized protein</fullName>
    </submittedName>
</protein>
<dbReference type="GO" id="GO:0006308">
    <property type="term" value="P:DNA catabolic process"/>
    <property type="evidence" value="ECO:0007669"/>
    <property type="project" value="TreeGrafter"/>
</dbReference>
<evidence type="ECO:0000256" key="5">
    <source>
        <dbReference type="ARBA" id="ARBA00022839"/>
    </source>
</evidence>
<evidence type="ECO:0000256" key="3">
    <source>
        <dbReference type="ARBA" id="ARBA00022723"/>
    </source>
</evidence>
<dbReference type="InterPro" id="IPR012337">
    <property type="entry name" value="RNaseH-like_sf"/>
</dbReference>
<dbReference type="EMBL" id="JARGEI010000002">
    <property type="protein sequence ID" value="KAJ8735338.1"/>
    <property type="molecule type" value="Genomic_DNA"/>
</dbReference>
<comment type="caution">
    <text evidence="7">The sequence shown here is derived from an EMBL/GenBank/DDBJ whole genome shotgun (WGS) entry which is preliminary data.</text>
</comment>
<dbReference type="InterPro" id="IPR040393">
    <property type="entry name" value="TREX1/2"/>
</dbReference>
<dbReference type="AlphaFoldDB" id="A0AAD7Z0V5"/>
<dbReference type="PANTHER" id="PTHR13058">
    <property type="entry name" value="THREE PRIME REPAIR EXONUCLEASE 1, 2"/>
    <property type="match status" value="1"/>
</dbReference>
<dbReference type="GO" id="GO:0003676">
    <property type="term" value="F:nucleic acid binding"/>
    <property type="evidence" value="ECO:0007669"/>
    <property type="project" value="InterPro"/>
</dbReference>
<evidence type="ECO:0000256" key="6">
    <source>
        <dbReference type="ARBA" id="ARBA00022842"/>
    </source>
</evidence>
<evidence type="ECO:0000256" key="4">
    <source>
        <dbReference type="ARBA" id="ARBA00022801"/>
    </source>
</evidence>
<keyword evidence="4" id="KW-0378">Hydrolase</keyword>
<keyword evidence="8" id="KW-1185">Reference proteome</keyword>
<reference evidence="7" key="1">
    <citation type="submission" date="2023-03" db="EMBL/GenBank/DDBJ databases">
        <title>Chromosome-level genomes of two armyworms, Mythimna separata and Mythimna loreyi, provide insights into the biosynthesis and reception of sex pheromones.</title>
        <authorList>
            <person name="Zhao H."/>
        </authorList>
    </citation>
    <scope>NUCLEOTIDE SEQUENCE</scope>
    <source>
        <strain evidence="7">BeijingLab</strain>
        <tissue evidence="7">Pupa</tissue>
    </source>
</reference>
<proteinExistence type="predicted"/>
<evidence type="ECO:0000256" key="1">
    <source>
        <dbReference type="ARBA" id="ARBA00001946"/>
    </source>
</evidence>
<keyword evidence="6" id="KW-0460">Magnesium</keyword>
<dbReference type="Gene3D" id="3.30.420.10">
    <property type="entry name" value="Ribonuclease H-like superfamily/Ribonuclease H"/>
    <property type="match status" value="1"/>
</dbReference>
<keyword evidence="3" id="KW-0479">Metal-binding</keyword>
<dbReference type="PANTHER" id="PTHR13058:SF19">
    <property type="entry name" value="LD40940P"/>
    <property type="match status" value="1"/>
</dbReference>
<keyword evidence="2" id="KW-0540">Nuclease</keyword>
<keyword evidence="5" id="KW-0269">Exonuclease</keyword>
<comment type="cofactor">
    <cofactor evidence="1">
        <name>Mg(2+)</name>
        <dbReference type="ChEBI" id="CHEBI:18420"/>
    </cofactor>
</comment>
<evidence type="ECO:0000313" key="8">
    <source>
        <dbReference type="Proteomes" id="UP001231518"/>
    </source>
</evidence>
<dbReference type="GO" id="GO:0046872">
    <property type="term" value="F:metal ion binding"/>
    <property type="evidence" value="ECO:0007669"/>
    <property type="project" value="UniProtKB-KW"/>
</dbReference>
<organism evidence="7 8">
    <name type="scientific">Mythimna separata</name>
    <name type="common">Oriental armyworm</name>
    <name type="synonym">Pseudaletia separata</name>
    <dbReference type="NCBI Taxonomy" id="271217"/>
    <lineage>
        <taxon>Eukaryota</taxon>
        <taxon>Metazoa</taxon>
        <taxon>Ecdysozoa</taxon>
        <taxon>Arthropoda</taxon>
        <taxon>Hexapoda</taxon>
        <taxon>Insecta</taxon>
        <taxon>Pterygota</taxon>
        <taxon>Neoptera</taxon>
        <taxon>Endopterygota</taxon>
        <taxon>Lepidoptera</taxon>
        <taxon>Glossata</taxon>
        <taxon>Ditrysia</taxon>
        <taxon>Noctuoidea</taxon>
        <taxon>Noctuidae</taxon>
        <taxon>Noctuinae</taxon>
        <taxon>Hadenini</taxon>
        <taxon>Mythimna</taxon>
    </lineage>
</organism>